<dbReference type="Proteomes" id="UP000309952">
    <property type="component" value="Chromosome"/>
</dbReference>
<keyword evidence="1" id="KW-0472">Membrane</keyword>
<protein>
    <submittedName>
        <fullName evidence="2">Uncharacterized protein</fullName>
    </submittedName>
</protein>
<keyword evidence="1" id="KW-1133">Transmembrane helix</keyword>
<evidence type="ECO:0000256" key="1">
    <source>
        <dbReference type="SAM" id="Phobius"/>
    </source>
</evidence>
<name>A0A4P1KHW4_9CAUL</name>
<gene>
    <name evidence="2" type="ORF">NCTC9239_03215</name>
</gene>
<sequence length="137" mass="15558">MMCKSWRISHKTNENYQMNKNVVRIGLAAIAAFYVVVGGLWASHYLPLKKFESQIELQRELVSKLGFDAGYASKEYKEAEEYKMHYALTSPDLHVTYRRMALYQSLLLWGTVALAVGGGVLFLTRGRRPKPAQTGVQ</sequence>
<feature type="transmembrane region" description="Helical" evidence="1">
    <location>
        <begin position="21"/>
        <end position="42"/>
    </location>
</feature>
<proteinExistence type="predicted"/>
<accession>A0A4P1KHW4</accession>
<dbReference type="EMBL" id="LR588407">
    <property type="protein sequence ID" value="VTO19724.1"/>
    <property type="molecule type" value="Genomic_DNA"/>
</dbReference>
<reference evidence="2 3" key="1">
    <citation type="submission" date="2019-04" db="EMBL/GenBank/DDBJ databases">
        <authorList>
            <consortium name="Pathogen Informatics"/>
        </authorList>
    </citation>
    <scope>NUCLEOTIDE SEQUENCE [LARGE SCALE GENOMIC DNA]</scope>
    <source>
        <strain evidence="2 3">NCTC9239</strain>
    </source>
</reference>
<dbReference type="KEGG" id="bvy:NCTC9239_03215"/>
<dbReference type="AlphaFoldDB" id="A0A4P1KHW4"/>
<evidence type="ECO:0000313" key="2">
    <source>
        <dbReference type="EMBL" id="VTO19724.1"/>
    </source>
</evidence>
<keyword evidence="1" id="KW-0812">Transmembrane</keyword>
<evidence type="ECO:0000313" key="3">
    <source>
        <dbReference type="Proteomes" id="UP000309952"/>
    </source>
</evidence>
<organism evidence="2 3">
    <name type="scientific">Brevundimonas vancanneytii</name>
    <dbReference type="NCBI Taxonomy" id="1325724"/>
    <lineage>
        <taxon>Bacteria</taxon>
        <taxon>Pseudomonadati</taxon>
        <taxon>Pseudomonadota</taxon>
        <taxon>Alphaproteobacteria</taxon>
        <taxon>Caulobacterales</taxon>
        <taxon>Caulobacteraceae</taxon>
        <taxon>Brevundimonas</taxon>
    </lineage>
</organism>
<keyword evidence="3" id="KW-1185">Reference proteome</keyword>
<feature type="transmembrane region" description="Helical" evidence="1">
    <location>
        <begin position="101"/>
        <end position="123"/>
    </location>
</feature>